<dbReference type="InterPro" id="IPR049191">
    <property type="entry name" value="SutA_RBD"/>
</dbReference>
<dbReference type="Proteomes" id="UP001149719">
    <property type="component" value="Unassembled WGS sequence"/>
</dbReference>
<dbReference type="Pfam" id="PF20661">
    <property type="entry name" value="SutA-RBD"/>
    <property type="match status" value="1"/>
</dbReference>
<dbReference type="RefSeq" id="WP_269123964.1">
    <property type="nucleotide sequence ID" value="NZ_JAPUBN010000013.1"/>
</dbReference>
<keyword evidence="4" id="KW-1185">Reference proteome</keyword>
<reference evidence="3" key="1">
    <citation type="submission" date="2022-12" db="EMBL/GenBank/DDBJ databases">
        <title>Marinomonas 15G1-11 sp. nov, isolated from marine algae.</title>
        <authorList>
            <person name="Butt M."/>
            <person name="Choi D.G."/>
            <person name="Kim J.M."/>
            <person name="Lee J.K."/>
            <person name="Baek J.H."/>
            <person name="Jeon C.O."/>
        </authorList>
    </citation>
    <scope>NUCLEOTIDE SEQUENCE</scope>
    <source>
        <strain evidence="3">15G1-11</strain>
    </source>
</reference>
<evidence type="ECO:0000256" key="1">
    <source>
        <dbReference type="SAM" id="MobiDB-lite"/>
    </source>
</evidence>
<evidence type="ECO:0000313" key="3">
    <source>
        <dbReference type="EMBL" id="MCZ2721301.1"/>
    </source>
</evidence>
<evidence type="ECO:0000259" key="2">
    <source>
        <dbReference type="Pfam" id="PF20661"/>
    </source>
</evidence>
<feature type="domain" description="Transcriptional regulator SutA RNAP-binding" evidence="2">
    <location>
        <begin position="15"/>
        <end position="48"/>
    </location>
</feature>
<comment type="caution">
    <text evidence="3">The sequence shown here is derived from an EMBL/GenBank/DDBJ whole genome shotgun (WGS) entry which is preliminary data.</text>
</comment>
<evidence type="ECO:0000313" key="4">
    <source>
        <dbReference type="Proteomes" id="UP001149719"/>
    </source>
</evidence>
<proteinExistence type="predicted"/>
<dbReference type="EMBL" id="JAPUBN010000013">
    <property type="protein sequence ID" value="MCZ2721301.1"/>
    <property type="molecule type" value="Genomic_DNA"/>
</dbReference>
<accession>A0ABT4JSZ2</accession>
<sequence>MAAKPKSSTSKKKQPAASETSASIESQMEAFLASGGKIDVIESGVSGQISVAGPKHITLNKKS</sequence>
<organism evidence="3 4">
    <name type="scientific">Marinomonas phaeophyticola</name>
    <dbReference type="NCBI Taxonomy" id="3004091"/>
    <lineage>
        <taxon>Bacteria</taxon>
        <taxon>Pseudomonadati</taxon>
        <taxon>Pseudomonadota</taxon>
        <taxon>Gammaproteobacteria</taxon>
        <taxon>Oceanospirillales</taxon>
        <taxon>Oceanospirillaceae</taxon>
        <taxon>Marinomonas</taxon>
    </lineage>
</organism>
<gene>
    <name evidence="3" type="ORF">O1D97_06485</name>
</gene>
<name>A0ABT4JSZ2_9GAMM</name>
<protein>
    <recommendedName>
        <fullName evidence="2">Transcriptional regulator SutA RNAP-binding domain-containing protein</fullName>
    </recommendedName>
</protein>
<feature type="region of interest" description="Disordered" evidence="1">
    <location>
        <begin position="1"/>
        <end position="24"/>
    </location>
</feature>